<keyword evidence="3" id="KW-1185">Reference proteome</keyword>
<dbReference type="EMBL" id="JABFCT010000014">
    <property type="protein sequence ID" value="KAF5870491.1"/>
    <property type="molecule type" value="Genomic_DNA"/>
</dbReference>
<keyword evidence="1" id="KW-1133">Transmembrane helix</keyword>
<comment type="caution">
    <text evidence="2">The sequence shown here is derived from an EMBL/GenBank/DDBJ whole genome shotgun (WGS) entry which is preliminary data.</text>
</comment>
<accession>A0A8H6AMT9</accession>
<dbReference type="GeneID" id="59263907"/>
<evidence type="ECO:0000313" key="3">
    <source>
        <dbReference type="Proteomes" id="UP000531561"/>
    </source>
</evidence>
<dbReference type="Proteomes" id="UP000531561">
    <property type="component" value="Unassembled WGS sequence"/>
</dbReference>
<evidence type="ECO:0000313" key="2">
    <source>
        <dbReference type="EMBL" id="KAF5870491.1"/>
    </source>
</evidence>
<name>A0A8H6AMT9_9HELO</name>
<protein>
    <submittedName>
        <fullName evidence="2">Uncharacterized protein</fullName>
    </submittedName>
</protein>
<evidence type="ECO:0000256" key="1">
    <source>
        <dbReference type="SAM" id="Phobius"/>
    </source>
</evidence>
<dbReference type="RefSeq" id="XP_037189438.1">
    <property type="nucleotide sequence ID" value="XM_037340215.1"/>
</dbReference>
<feature type="transmembrane region" description="Helical" evidence="1">
    <location>
        <begin position="52"/>
        <end position="73"/>
    </location>
</feature>
<gene>
    <name evidence="2" type="ORF">Bfra_009879</name>
</gene>
<sequence length="137" mass="15523">MATLSPITSSFTTSATPSPTIITSNLDATDTKSTSCCTITDGGGYPFPTTPLVTLIILTVLTWIFLIITCYELSKHQSEVDKLEEAERQRLVGELYLRKKHENVIRKEIWEEDFQRDVARMMQIQALDEKYNHAVNP</sequence>
<dbReference type="AlphaFoldDB" id="A0A8H6AMT9"/>
<proteinExistence type="predicted"/>
<keyword evidence="1" id="KW-0812">Transmembrane</keyword>
<dbReference type="OrthoDB" id="3524432at2759"/>
<keyword evidence="1" id="KW-0472">Membrane</keyword>
<organism evidence="2 3">
    <name type="scientific">Botrytis fragariae</name>
    <dbReference type="NCBI Taxonomy" id="1964551"/>
    <lineage>
        <taxon>Eukaryota</taxon>
        <taxon>Fungi</taxon>
        <taxon>Dikarya</taxon>
        <taxon>Ascomycota</taxon>
        <taxon>Pezizomycotina</taxon>
        <taxon>Leotiomycetes</taxon>
        <taxon>Helotiales</taxon>
        <taxon>Sclerotiniaceae</taxon>
        <taxon>Botrytis</taxon>
    </lineage>
</organism>
<reference evidence="2 3" key="1">
    <citation type="journal article" date="2020" name="Phytopathology">
        <title>A high-quality genome resource of Botrytis fragariae, a new and rapidly spreading fungal pathogen causing strawberry gray mold in the U.S.A.</title>
        <authorList>
            <person name="Wu Y."/>
            <person name="Saski C.A."/>
            <person name="Schnabel G."/>
            <person name="Xiao S."/>
            <person name="Hu M."/>
        </authorList>
    </citation>
    <scope>NUCLEOTIDE SEQUENCE [LARGE SCALE GENOMIC DNA]</scope>
    <source>
        <strain evidence="2 3">BVB16</strain>
    </source>
</reference>